<dbReference type="Gene3D" id="3.40.630.30">
    <property type="match status" value="1"/>
</dbReference>
<dbReference type="InterPro" id="IPR016181">
    <property type="entry name" value="Acyl_CoA_acyltransferase"/>
</dbReference>
<dbReference type="AlphaFoldDB" id="A0A498BZ05"/>
<organism evidence="2 3">
    <name type="scientific">Alkalispirillum mobile</name>
    <dbReference type="NCBI Taxonomy" id="85925"/>
    <lineage>
        <taxon>Bacteria</taxon>
        <taxon>Pseudomonadati</taxon>
        <taxon>Pseudomonadota</taxon>
        <taxon>Gammaproteobacteria</taxon>
        <taxon>Chromatiales</taxon>
        <taxon>Ectothiorhodospiraceae</taxon>
        <taxon>Alkalispirillum</taxon>
    </lineage>
</organism>
<evidence type="ECO:0000259" key="1">
    <source>
        <dbReference type="PROSITE" id="PS51186"/>
    </source>
</evidence>
<dbReference type="RefSeq" id="WP_121442394.1">
    <property type="nucleotide sequence ID" value="NZ_RCDA01000002.1"/>
</dbReference>
<gene>
    <name evidence="2" type="ORF">DFR31_1866</name>
</gene>
<dbReference type="EMBL" id="RCDA01000002">
    <property type="protein sequence ID" value="RLK48755.1"/>
    <property type="molecule type" value="Genomic_DNA"/>
</dbReference>
<protein>
    <submittedName>
        <fullName evidence="2">Acetyltransferase (GNAT) family protein</fullName>
    </submittedName>
</protein>
<accession>A0A498BZ05</accession>
<dbReference type="CDD" id="cd04301">
    <property type="entry name" value="NAT_SF"/>
    <property type="match status" value="1"/>
</dbReference>
<keyword evidence="3" id="KW-1185">Reference proteome</keyword>
<dbReference type="PROSITE" id="PS51186">
    <property type="entry name" value="GNAT"/>
    <property type="match status" value="1"/>
</dbReference>
<dbReference type="Proteomes" id="UP000275461">
    <property type="component" value="Unassembled WGS sequence"/>
</dbReference>
<keyword evidence="2" id="KW-0808">Transferase</keyword>
<evidence type="ECO:0000313" key="3">
    <source>
        <dbReference type="Proteomes" id="UP000275461"/>
    </source>
</evidence>
<dbReference type="InterPro" id="IPR000182">
    <property type="entry name" value="GNAT_dom"/>
</dbReference>
<dbReference type="OrthoDB" id="187903at2"/>
<evidence type="ECO:0000313" key="2">
    <source>
        <dbReference type="EMBL" id="RLK48755.1"/>
    </source>
</evidence>
<reference evidence="2 3" key="1">
    <citation type="submission" date="2018-10" db="EMBL/GenBank/DDBJ databases">
        <title>Genomic Encyclopedia of Type Strains, Phase IV (KMG-IV): sequencing the most valuable type-strain genomes for metagenomic binning, comparative biology and taxonomic classification.</title>
        <authorList>
            <person name="Goeker M."/>
        </authorList>
    </citation>
    <scope>NUCLEOTIDE SEQUENCE [LARGE SCALE GENOMIC DNA]</scope>
    <source>
        <strain evidence="2 3">DSM 12769</strain>
    </source>
</reference>
<dbReference type="GO" id="GO:0016747">
    <property type="term" value="F:acyltransferase activity, transferring groups other than amino-acyl groups"/>
    <property type="evidence" value="ECO:0007669"/>
    <property type="project" value="InterPro"/>
</dbReference>
<comment type="caution">
    <text evidence="2">The sequence shown here is derived from an EMBL/GenBank/DDBJ whole genome shotgun (WGS) entry which is preliminary data.</text>
</comment>
<dbReference type="SUPFAM" id="SSF55729">
    <property type="entry name" value="Acyl-CoA N-acyltransferases (Nat)"/>
    <property type="match status" value="1"/>
</dbReference>
<dbReference type="Pfam" id="PF00583">
    <property type="entry name" value="Acetyltransf_1"/>
    <property type="match status" value="1"/>
</dbReference>
<sequence length="200" mass="23142">MIEHLQLDTIRGTSIADHIDALAALRIRVFREYPYLYEGSEAYERRYLRTYVDSPDSILVTVHDGDQLVGATTGLPLQDETGEVRNPFEAYGMPVDRIFYLGESMLLPEYRGQGLGVRFFEERERHARALGGFTHTTFCAVGRPEDHPRRPRDYQPLDAFWNRRGYRRHPELSTEFTWPDLGGDGTETAKPMVFWLKTLD</sequence>
<feature type="domain" description="N-acetyltransferase" evidence="1">
    <location>
        <begin position="8"/>
        <end position="197"/>
    </location>
</feature>
<proteinExistence type="predicted"/>
<name>A0A498BZ05_9GAMM</name>